<dbReference type="InterPro" id="IPR051715">
    <property type="entry name" value="Intimin-Invasin_domain"/>
</dbReference>
<evidence type="ECO:0000313" key="3">
    <source>
        <dbReference type="EMBL" id="PHM28841.1"/>
    </source>
</evidence>
<name>A0A2D0J349_XENBU</name>
<proteinExistence type="inferred from homology"/>
<gene>
    <name evidence="4" type="ORF">HGO23_01395</name>
    <name evidence="3" type="ORF">Xbud_00924</name>
</gene>
<dbReference type="InterPro" id="IPR038177">
    <property type="entry name" value="IAT_beta_sf"/>
</dbReference>
<evidence type="ECO:0000313" key="5">
    <source>
        <dbReference type="Proteomes" id="UP000225833"/>
    </source>
</evidence>
<dbReference type="InterPro" id="IPR024519">
    <property type="entry name" value="IAT_beta"/>
</dbReference>
<evidence type="ECO:0000313" key="4">
    <source>
        <dbReference type="EMBL" id="QTL40110.1"/>
    </source>
</evidence>
<dbReference type="GO" id="GO:0007155">
    <property type="term" value="P:cell adhesion"/>
    <property type="evidence" value="ECO:0007669"/>
    <property type="project" value="InterPro"/>
</dbReference>
<feature type="domain" description="Inverse autotransporter beta-domain" evidence="2">
    <location>
        <begin position="76"/>
        <end position="345"/>
    </location>
</feature>
<dbReference type="FunFam" id="2.40.160.160:FF:000001">
    <property type="entry name" value="Intimin-like inverse autotransporter SinH"/>
    <property type="match status" value="1"/>
</dbReference>
<dbReference type="InterPro" id="IPR003535">
    <property type="entry name" value="Intimin/invasin_bac"/>
</dbReference>
<keyword evidence="6" id="KW-1185">Reference proteome</keyword>
<dbReference type="PANTHER" id="PTHR39576:SF2">
    <property type="entry name" value="ATTACHING AND EFFACING PROTEIN HOMOLOG-RELATED"/>
    <property type="match status" value="1"/>
</dbReference>
<dbReference type="EMBL" id="NIBS01000003">
    <property type="protein sequence ID" value="PHM28841.1"/>
    <property type="molecule type" value="Genomic_DNA"/>
</dbReference>
<dbReference type="PANTHER" id="PTHR39576">
    <property type="entry name" value="ATTACHING AND EFFACING PROTEIN HOMOLOG-RELATED-RELATED"/>
    <property type="match status" value="1"/>
</dbReference>
<protein>
    <submittedName>
        <fullName evidence="4">Inverse autotransporter beta domain-containing protein</fullName>
    </submittedName>
</protein>
<dbReference type="Gene3D" id="2.40.160.160">
    <property type="entry name" value="Inverse autotransporter, beta-domain"/>
    <property type="match status" value="1"/>
</dbReference>
<dbReference type="AlphaFoldDB" id="A0A2D0J349"/>
<organism evidence="3 5">
    <name type="scientific">Xenorhabdus budapestensis</name>
    <dbReference type="NCBI Taxonomy" id="290110"/>
    <lineage>
        <taxon>Bacteria</taxon>
        <taxon>Pseudomonadati</taxon>
        <taxon>Pseudomonadota</taxon>
        <taxon>Gammaproteobacteria</taxon>
        <taxon>Enterobacterales</taxon>
        <taxon>Morganellaceae</taxon>
        <taxon>Xenorhabdus</taxon>
    </lineage>
</organism>
<comment type="similarity">
    <text evidence="1">Belongs to the intimin/invasin family.</text>
</comment>
<dbReference type="Pfam" id="PF11924">
    <property type="entry name" value="IAT_beta"/>
    <property type="match status" value="1"/>
</dbReference>
<dbReference type="GO" id="GO:0009279">
    <property type="term" value="C:cell outer membrane"/>
    <property type="evidence" value="ECO:0007669"/>
    <property type="project" value="TreeGrafter"/>
</dbReference>
<dbReference type="EMBL" id="CP072455">
    <property type="protein sequence ID" value="QTL40110.1"/>
    <property type="molecule type" value="Genomic_DNA"/>
</dbReference>
<evidence type="ECO:0000256" key="1">
    <source>
        <dbReference type="ARBA" id="ARBA00010116"/>
    </source>
</evidence>
<dbReference type="RefSeq" id="WP_099134951.1">
    <property type="nucleotide sequence ID" value="NZ_CAWNNJ010000097.1"/>
</dbReference>
<evidence type="ECO:0000313" key="6">
    <source>
        <dbReference type="Proteomes" id="UP000665047"/>
    </source>
</evidence>
<reference evidence="4 6" key="2">
    <citation type="submission" date="2021-03" db="EMBL/GenBank/DDBJ databases">
        <title>Complete Genome Sequence Data of Xenorhabdus budapestensis strain C72, a Candidate Biological Control Agent, from China.</title>
        <authorList>
            <person name="LI B."/>
            <person name="WANG S."/>
            <person name="QIU D."/>
        </authorList>
    </citation>
    <scope>NUCLEOTIDE SEQUENCE [LARGE SCALE GENOMIC DNA]</scope>
    <source>
        <strain evidence="4 6">C-7-2</strain>
    </source>
</reference>
<accession>A0A2D0J349</accession>
<dbReference type="Proteomes" id="UP000225833">
    <property type="component" value="Unassembled WGS sequence"/>
</dbReference>
<dbReference type="Proteomes" id="UP000665047">
    <property type="component" value="Chromosome"/>
</dbReference>
<sequence>MKLVFINEFIRFLILICSFCLLFISMNTFSVSESNHEDKNVKTFLQDINNENKFDETEKDKSSIIIQNIHMIGGLLSSSSAQLTEQATSYALGRLNGTINSEVQKWLSQFGTAKVNLSLDRKGKLDNSSLDLLLPLYDNKADWLFFSQLGYRNKDSRHTVNLGLGGRYFTSDWMYGFNTFFDHDVTGRNKRLGLGGEAWTDYLKFSANAYLRLSKWRKSLKEENWEERPANGFDLNSEFFLPAYPNLGGKLSYEQYFGDNVTLFNRDTKQKNPALAKVGLSYTPIPLITMGVDYRHSSGGHSEARFQANLNYRFGVPLSIQLSPDNVASMRTLAGSRYDLVERNNNIVLDHRVRLPDMDVFPKEALYGNGKDMYTYRILIIDPDSGKPLLNHRLKQVIWGFENDRLPRKDLHFQDIRTTTDNEGYLIASLVSNVGVDDIIAKVNVTIDANKSYSIVARTPVSFKAVSQAAGLKLISPDSHAIYIYTNETTDEKGRKKPYNVFNNLIIKLTKEASEPEDLPEHIAGEKERVTYESSTNLVKIDHVGNITFPAEHFNASKKATVIATVTDSDTGAKYTYEYTFNPQRYIFSPEVGYVELRNNFGNGKCETLESGYSWSRKAISVTEKDVVGSTSTDSSSLKNEYLGFPGFGVLPDDEKIKVAVDEKSSEFILYYYDKDSEKGKDKTDTNPNHFGRLLCKLAG</sequence>
<reference evidence="3 5" key="1">
    <citation type="journal article" date="2017" name="Nat. Microbiol.">
        <title>Natural product diversity associated with the nematode symbionts Photorhabdus and Xenorhabdus.</title>
        <authorList>
            <person name="Tobias N.J."/>
            <person name="Wolff H."/>
            <person name="Djahanschiri B."/>
            <person name="Grundmann F."/>
            <person name="Kronenwerth M."/>
            <person name="Shi Y.M."/>
            <person name="Simonyi S."/>
            <person name="Grun P."/>
            <person name="Shapiro-Ilan D."/>
            <person name="Pidot S.J."/>
            <person name="Stinear T.P."/>
            <person name="Ebersberger I."/>
            <person name="Bode H.B."/>
        </authorList>
    </citation>
    <scope>NUCLEOTIDE SEQUENCE [LARGE SCALE GENOMIC DNA]</scope>
    <source>
        <strain evidence="3 5">DSM 16342</strain>
    </source>
</reference>
<dbReference type="PRINTS" id="PR01369">
    <property type="entry name" value="INTIMIN"/>
</dbReference>
<dbReference type="OrthoDB" id="6437047at2"/>
<evidence type="ECO:0000259" key="2">
    <source>
        <dbReference type="Pfam" id="PF11924"/>
    </source>
</evidence>